<dbReference type="EMBL" id="SDOX01000004">
    <property type="protein sequence ID" value="TFJ87969.1"/>
    <property type="molecule type" value="Genomic_DNA"/>
</dbReference>
<dbReference type="Proteomes" id="UP000355283">
    <property type="component" value="Unassembled WGS sequence"/>
</dbReference>
<accession>A0A4D9DGN5</accession>
<feature type="transmembrane region" description="Helical" evidence="1">
    <location>
        <begin position="161"/>
        <end position="178"/>
    </location>
</feature>
<reference evidence="2 3" key="1">
    <citation type="submission" date="2019-01" db="EMBL/GenBank/DDBJ databases">
        <title>Nuclear Genome Assembly of the Microalgal Biofuel strain Nannochloropsis salina CCMP1776.</title>
        <authorList>
            <person name="Hovde B."/>
        </authorList>
    </citation>
    <scope>NUCLEOTIDE SEQUENCE [LARGE SCALE GENOMIC DNA]</scope>
    <source>
        <strain evidence="2 3">CCMP1776</strain>
    </source>
</reference>
<evidence type="ECO:0000313" key="2">
    <source>
        <dbReference type="EMBL" id="TFJ87969.1"/>
    </source>
</evidence>
<keyword evidence="1" id="KW-0472">Membrane</keyword>
<proteinExistence type="predicted"/>
<comment type="caution">
    <text evidence="2">The sequence shown here is derived from an EMBL/GenBank/DDBJ whole genome shotgun (WGS) entry which is preliminary data.</text>
</comment>
<evidence type="ECO:0000313" key="3">
    <source>
        <dbReference type="Proteomes" id="UP000355283"/>
    </source>
</evidence>
<keyword evidence="1" id="KW-1133">Transmembrane helix</keyword>
<name>A0A4D9DGN5_9STRA</name>
<protein>
    <submittedName>
        <fullName evidence="2">Uncharacterized protein</fullName>
    </submittedName>
</protein>
<organism evidence="2 3">
    <name type="scientific">Nannochloropsis salina CCMP1776</name>
    <dbReference type="NCBI Taxonomy" id="1027361"/>
    <lineage>
        <taxon>Eukaryota</taxon>
        <taxon>Sar</taxon>
        <taxon>Stramenopiles</taxon>
        <taxon>Ochrophyta</taxon>
        <taxon>Eustigmatophyceae</taxon>
        <taxon>Eustigmatales</taxon>
        <taxon>Monodopsidaceae</taxon>
        <taxon>Microchloropsis</taxon>
        <taxon>Microchloropsis salina</taxon>
    </lineage>
</organism>
<evidence type="ECO:0000256" key="1">
    <source>
        <dbReference type="SAM" id="Phobius"/>
    </source>
</evidence>
<feature type="transmembrane region" description="Helical" evidence="1">
    <location>
        <begin position="119"/>
        <end position="140"/>
    </location>
</feature>
<feature type="transmembrane region" description="Helical" evidence="1">
    <location>
        <begin position="88"/>
        <end position="107"/>
    </location>
</feature>
<feature type="transmembrane region" description="Helical" evidence="1">
    <location>
        <begin position="20"/>
        <end position="42"/>
    </location>
</feature>
<gene>
    <name evidence="2" type="ORF">NSK_000789</name>
</gene>
<keyword evidence="1" id="KW-0812">Transmembrane</keyword>
<keyword evidence="3" id="KW-1185">Reference proteome</keyword>
<sequence>MRPRSLTETEKDFVETSIAPYRWTLLVTIASSIFQASLLAYVRSARPNRRGSICEVLYFARLFADLLGRPLVQPLLSRLRPPQQPFRLLLHALVRLSLLPLFLAYIYLPNSAPRSDFLITLLVALFALSSGIFVVLSYEFARRSVGPCKAYQAYSGTVMDLHFQAAGFLGMLCGLLYADAASLATKTEDRKQGGGHH</sequence>
<dbReference type="AlphaFoldDB" id="A0A4D9DGN5"/>